<proteinExistence type="inferred from homology"/>
<dbReference type="PANTHER" id="PTHR43806:SF58">
    <property type="entry name" value="ALKALINE PROTEASE 1-RELATED"/>
    <property type="match status" value="1"/>
</dbReference>
<feature type="chain" id="PRO_5006135066" evidence="8">
    <location>
        <begin position="19"/>
        <end position="389"/>
    </location>
</feature>
<dbReference type="CDD" id="cd04077">
    <property type="entry name" value="Peptidases_S8_PCSK9_ProteinaseK_like"/>
    <property type="match status" value="1"/>
</dbReference>
<organism evidence="11 12">
    <name type="scientific">Neonectria ditissima</name>
    <dbReference type="NCBI Taxonomy" id="78410"/>
    <lineage>
        <taxon>Eukaryota</taxon>
        <taxon>Fungi</taxon>
        <taxon>Dikarya</taxon>
        <taxon>Ascomycota</taxon>
        <taxon>Pezizomycotina</taxon>
        <taxon>Sordariomycetes</taxon>
        <taxon>Hypocreomycetidae</taxon>
        <taxon>Hypocreales</taxon>
        <taxon>Nectriaceae</taxon>
        <taxon>Neonectria</taxon>
    </lineage>
</organism>
<protein>
    <submittedName>
        <fullName evidence="11">Cuticle-degrading protease</fullName>
    </submittedName>
</protein>
<dbReference type="PROSITE" id="PS00137">
    <property type="entry name" value="SUBTILASE_HIS"/>
    <property type="match status" value="1"/>
</dbReference>
<dbReference type="GO" id="GO:0005576">
    <property type="term" value="C:extracellular region"/>
    <property type="evidence" value="ECO:0007669"/>
    <property type="project" value="UniProtKB-ARBA"/>
</dbReference>
<dbReference type="SUPFAM" id="SSF54897">
    <property type="entry name" value="Protease propeptides/inhibitors"/>
    <property type="match status" value="1"/>
</dbReference>
<keyword evidence="5 6" id="KW-0720">Serine protease</keyword>
<dbReference type="GO" id="GO:0004252">
    <property type="term" value="F:serine-type endopeptidase activity"/>
    <property type="evidence" value="ECO:0007669"/>
    <property type="project" value="UniProtKB-UniRule"/>
</dbReference>
<dbReference type="FunFam" id="3.40.50.200:FF:000014">
    <property type="entry name" value="Proteinase K"/>
    <property type="match status" value="1"/>
</dbReference>
<dbReference type="AlphaFoldDB" id="A0A0P7AU76"/>
<comment type="caution">
    <text evidence="11">The sequence shown here is derived from an EMBL/GenBank/DDBJ whole genome shotgun (WGS) entry which is preliminary data.</text>
</comment>
<evidence type="ECO:0000259" key="9">
    <source>
        <dbReference type="Pfam" id="PF00082"/>
    </source>
</evidence>
<comment type="similarity">
    <text evidence="1 6 7">Belongs to the peptidase S8 family.</text>
</comment>
<dbReference type="InterPro" id="IPR034193">
    <property type="entry name" value="PCSK9_ProteinaseK-like"/>
</dbReference>
<gene>
    <name evidence="11" type="ORF">AK830_g5152</name>
</gene>
<dbReference type="PROSITE" id="PS51892">
    <property type="entry name" value="SUBTILASE"/>
    <property type="match status" value="1"/>
</dbReference>
<evidence type="ECO:0000256" key="5">
    <source>
        <dbReference type="ARBA" id="ARBA00022825"/>
    </source>
</evidence>
<feature type="active site" description="Charge relay system" evidence="6">
    <location>
        <position position="175"/>
    </location>
</feature>
<evidence type="ECO:0000256" key="3">
    <source>
        <dbReference type="ARBA" id="ARBA00022729"/>
    </source>
</evidence>
<evidence type="ECO:0000256" key="4">
    <source>
        <dbReference type="ARBA" id="ARBA00022801"/>
    </source>
</evidence>
<dbReference type="InterPro" id="IPR050131">
    <property type="entry name" value="Peptidase_S8_subtilisin-like"/>
</dbReference>
<evidence type="ECO:0000256" key="6">
    <source>
        <dbReference type="PROSITE-ProRule" id="PRU01240"/>
    </source>
</evidence>
<feature type="signal peptide" evidence="8">
    <location>
        <begin position="1"/>
        <end position="18"/>
    </location>
</feature>
<dbReference type="Pfam" id="PF00082">
    <property type="entry name" value="Peptidase_S8"/>
    <property type="match status" value="1"/>
</dbReference>
<keyword evidence="12" id="KW-1185">Reference proteome</keyword>
<dbReference type="InterPro" id="IPR023828">
    <property type="entry name" value="Peptidase_S8_Ser-AS"/>
</dbReference>
<evidence type="ECO:0000256" key="2">
    <source>
        <dbReference type="ARBA" id="ARBA00022670"/>
    </source>
</evidence>
<dbReference type="InterPro" id="IPR010259">
    <property type="entry name" value="S8pro/Inhibitor_I9"/>
</dbReference>
<dbReference type="InterPro" id="IPR000209">
    <property type="entry name" value="Peptidase_S8/S53_dom"/>
</dbReference>
<keyword evidence="4 6" id="KW-0378">Hydrolase</keyword>
<dbReference type="PROSITE" id="PS00138">
    <property type="entry name" value="SUBTILASE_SER"/>
    <property type="match status" value="1"/>
</dbReference>
<dbReference type="Gene3D" id="3.30.70.80">
    <property type="entry name" value="Peptidase S8 propeptide/proteinase inhibitor I9"/>
    <property type="match status" value="1"/>
</dbReference>
<dbReference type="STRING" id="78410.A0A0P7AU76"/>
<dbReference type="InterPro" id="IPR022398">
    <property type="entry name" value="Peptidase_S8_His-AS"/>
</dbReference>
<sequence>MRVFAGLTALLLAEMATATPLKRAPLITRDAEVVEGKYIVMMKTGASISAATQLKSAVDSVAAEPDVIYKKVGGFSATLTAKELDDLRNDPNVAYIEQDSRAKIFATQQNAPWGLARLSNKEAGSTTYTYDDSAGEGVCAYIVDTGIEADHPEFEGRAEFIATYIDDIQEDDHGHGTHCAGTVGSKTYGVAKKSNLYGIKIFDKDGYGTDSLMIAGMDRVLQDVPSRDCPNGVVINMSFGNTRSQAVNDAAKALVNAGYFAVVAAGNGDLFGNPEDAAGSSPASEPTVCTVGATTINDNVASFSNYGSLVDIYAPGVNVKSTWIGGSTNSISGTSMATPHIVGLGAYFLALGQPASGLCEYLQGISLEGIIDGVPQGTKNLLAQNDQAA</sequence>
<dbReference type="InterPro" id="IPR037045">
    <property type="entry name" value="S8pro/Inhibitor_I9_sf"/>
</dbReference>
<dbReference type="InterPro" id="IPR036852">
    <property type="entry name" value="Peptidase_S8/S53_dom_sf"/>
</dbReference>
<dbReference type="Pfam" id="PF05922">
    <property type="entry name" value="Inhibitor_I9"/>
    <property type="match status" value="1"/>
</dbReference>
<keyword evidence="2 6" id="KW-0645">Protease</keyword>
<dbReference type="InterPro" id="IPR015500">
    <property type="entry name" value="Peptidase_S8_subtilisin-rel"/>
</dbReference>
<dbReference type="SUPFAM" id="SSF52743">
    <property type="entry name" value="Subtilisin-like"/>
    <property type="match status" value="1"/>
</dbReference>
<accession>A0A0P7AU76</accession>
<dbReference type="EMBL" id="LKCW01000065">
    <property type="protein sequence ID" value="KPM41426.1"/>
    <property type="molecule type" value="Genomic_DNA"/>
</dbReference>
<dbReference type="OrthoDB" id="206201at2759"/>
<feature type="active site" description="Charge relay system" evidence="6">
    <location>
        <position position="144"/>
    </location>
</feature>
<name>A0A0P7AU76_9HYPO</name>
<evidence type="ECO:0000256" key="8">
    <source>
        <dbReference type="SAM" id="SignalP"/>
    </source>
</evidence>
<dbReference type="PRINTS" id="PR00723">
    <property type="entry name" value="SUBTILISIN"/>
</dbReference>
<dbReference type="PROSITE" id="PS00136">
    <property type="entry name" value="SUBTILASE_ASP"/>
    <property type="match status" value="1"/>
</dbReference>
<dbReference type="InterPro" id="IPR023827">
    <property type="entry name" value="Peptidase_S8_Asp-AS"/>
</dbReference>
<feature type="domain" description="Peptidase S8/S53" evidence="9">
    <location>
        <begin position="137"/>
        <end position="349"/>
    </location>
</feature>
<evidence type="ECO:0000259" key="10">
    <source>
        <dbReference type="Pfam" id="PF05922"/>
    </source>
</evidence>
<feature type="active site" description="Charge relay system" evidence="6">
    <location>
        <position position="335"/>
    </location>
</feature>
<dbReference type="PANTHER" id="PTHR43806">
    <property type="entry name" value="PEPTIDASE S8"/>
    <property type="match status" value="1"/>
</dbReference>
<evidence type="ECO:0000256" key="7">
    <source>
        <dbReference type="RuleBase" id="RU003355"/>
    </source>
</evidence>
<evidence type="ECO:0000256" key="1">
    <source>
        <dbReference type="ARBA" id="ARBA00011073"/>
    </source>
</evidence>
<evidence type="ECO:0000313" key="12">
    <source>
        <dbReference type="Proteomes" id="UP000050424"/>
    </source>
</evidence>
<dbReference type="Gene3D" id="3.40.50.200">
    <property type="entry name" value="Peptidase S8/S53 domain"/>
    <property type="match status" value="1"/>
</dbReference>
<feature type="domain" description="Inhibitor I9" evidence="10">
    <location>
        <begin position="37"/>
        <end position="103"/>
    </location>
</feature>
<evidence type="ECO:0000313" key="11">
    <source>
        <dbReference type="EMBL" id="KPM41426.1"/>
    </source>
</evidence>
<keyword evidence="3 8" id="KW-0732">Signal</keyword>
<dbReference type="GO" id="GO:0006508">
    <property type="term" value="P:proteolysis"/>
    <property type="evidence" value="ECO:0007669"/>
    <property type="project" value="UniProtKB-KW"/>
</dbReference>
<reference evidence="11 12" key="1">
    <citation type="submission" date="2015-09" db="EMBL/GenBank/DDBJ databases">
        <title>Draft genome of a European isolate of the apple canker pathogen Neonectria ditissima.</title>
        <authorList>
            <person name="Gomez-Cortecero A."/>
            <person name="Harrison R.J."/>
            <person name="Armitage A.D."/>
        </authorList>
    </citation>
    <scope>NUCLEOTIDE SEQUENCE [LARGE SCALE GENOMIC DNA]</scope>
    <source>
        <strain evidence="11 12">R09/05</strain>
    </source>
</reference>
<dbReference type="Proteomes" id="UP000050424">
    <property type="component" value="Unassembled WGS sequence"/>
</dbReference>